<feature type="transmembrane region" description="Helical" evidence="6">
    <location>
        <begin position="103"/>
        <end position="126"/>
    </location>
</feature>
<sequence>MKEKVSLKTMLSIVAVALVSFSGIMAETAMNVTFPVLSKEFNTNLNSIQWVTTAYLLAVTVMMTTSAYLVKRYSSRNLWLTSVLVFMVGTLIGGLAPSVELLLFGRILEGIAAGIAMPLVFNIVVATVPYSKVGTWMGLAAMVVSLAPSFGPTYGGALVDTLGWRSIFFILLLAPVASLLIGWKTVGEIKRHPLNKPFDVVAFVLLAICLTTALLLVNQLEGGALNWTWFVIALVTLIAFIWRGITSTHSFLNLKLFAKARFVSLLIPIALYMFIMLGLNLIIPTYLQSFLHTSSFWAGFSLLPGTLLGAFLTPFFGRLYDLKGPKLPLYLGNAIFTIVVFCIAIWSRHLSLILIIGLYIIFIIGRNMAYTSAQTAAIADENELEKADATAIVQTLQMFMGALGTTVGALLQAKSGVVSGLQHFSWLSFVLALVMFGLIASYFFKMTSLNNKQV</sequence>
<organism evidence="8 9">
    <name type="scientific">Liquorilactobacillus sucicola DSM 21376 = JCM 15457</name>
    <dbReference type="NCBI Taxonomy" id="1423806"/>
    <lineage>
        <taxon>Bacteria</taxon>
        <taxon>Bacillati</taxon>
        <taxon>Bacillota</taxon>
        <taxon>Bacilli</taxon>
        <taxon>Lactobacillales</taxon>
        <taxon>Lactobacillaceae</taxon>
        <taxon>Liquorilactobacillus</taxon>
    </lineage>
</organism>
<dbReference type="AlphaFoldDB" id="A0A0R2DUA0"/>
<dbReference type="PATRIC" id="fig|1423806.3.peg.815"/>
<keyword evidence="3 6" id="KW-0812">Transmembrane</keyword>
<dbReference type="SUPFAM" id="SSF103473">
    <property type="entry name" value="MFS general substrate transporter"/>
    <property type="match status" value="1"/>
</dbReference>
<evidence type="ECO:0000256" key="1">
    <source>
        <dbReference type="ARBA" id="ARBA00004651"/>
    </source>
</evidence>
<feature type="transmembrane region" description="Helical" evidence="6">
    <location>
        <begin position="133"/>
        <end position="150"/>
    </location>
</feature>
<feature type="transmembrane region" description="Helical" evidence="6">
    <location>
        <begin position="224"/>
        <end position="242"/>
    </location>
</feature>
<feature type="transmembrane region" description="Helical" evidence="6">
    <location>
        <begin position="295"/>
        <end position="315"/>
    </location>
</feature>
<comment type="subcellular location">
    <subcellularLocation>
        <location evidence="1">Cell membrane</location>
        <topology evidence="1">Multi-pass membrane protein</topology>
    </subcellularLocation>
</comment>
<accession>A0A0R2DUA0</accession>
<evidence type="ECO:0000259" key="7">
    <source>
        <dbReference type="PROSITE" id="PS50850"/>
    </source>
</evidence>
<feature type="transmembrane region" description="Helical" evidence="6">
    <location>
        <begin position="352"/>
        <end position="370"/>
    </location>
</feature>
<feature type="transmembrane region" description="Helical" evidence="6">
    <location>
        <begin position="423"/>
        <end position="444"/>
    </location>
</feature>
<dbReference type="InterPro" id="IPR036259">
    <property type="entry name" value="MFS_trans_sf"/>
</dbReference>
<dbReference type="Pfam" id="PF07690">
    <property type="entry name" value="MFS_1"/>
    <property type="match status" value="1"/>
</dbReference>
<dbReference type="InterPro" id="IPR011701">
    <property type="entry name" value="MFS"/>
</dbReference>
<feature type="transmembrane region" description="Helical" evidence="6">
    <location>
        <begin position="262"/>
        <end position="283"/>
    </location>
</feature>
<feature type="transmembrane region" description="Helical" evidence="6">
    <location>
        <begin position="50"/>
        <end position="70"/>
    </location>
</feature>
<keyword evidence="2" id="KW-0813">Transport</keyword>
<dbReference type="Gene3D" id="1.20.1720.10">
    <property type="entry name" value="Multidrug resistance protein D"/>
    <property type="match status" value="1"/>
</dbReference>
<proteinExistence type="predicted"/>
<dbReference type="GO" id="GO:0005886">
    <property type="term" value="C:plasma membrane"/>
    <property type="evidence" value="ECO:0007669"/>
    <property type="project" value="UniProtKB-SubCell"/>
</dbReference>
<feature type="domain" description="Major facilitator superfamily (MFS) profile" evidence="7">
    <location>
        <begin position="12"/>
        <end position="449"/>
    </location>
</feature>
<dbReference type="InterPro" id="IPR020846">
    <property type="entry name" value="MFS_dom"/>
</dbReference>
<feature type="transmembrane region" description="Helical" evidence="6">
    <location>
        <begin position="198"/>
        <end position="218"/>
    </location>
</feature>
<dbReference type="eggNOG" id="COG2814">
    <property type="taxonomic scope" value="Bacteria"/>
</dbReference>
<gene>
    <name evidence="8" type="ORF">FD15_GL000803</name>
</gene>
<feature type="transmembrane region" description="Helical" evidence="6">
    <location>
        <begin position="391"/>
        <end position="411"/>
    </location>
</feature>
<dbReference type="PANTHER" id="PTHR42718:SF9">
    <property type="entry name" value="MAJOR FACILITATOR SUPERFAMILY MULTIDRUG TRANSPORTER MFSC"/>
    <property type="match status" value="1"/>
</dbReference>
<comment type="caution">
    <text evidence="8">The sequence shown here is derived from an EMBL/GenBank/DDBJ whole genome shotgun (WGS) entry which is preliminary data.</text>
</comment>
<keyword evidence="5 6" id="KW-0472">Membrane</keyword>
<dbReference type="PRINTS" id="PR01036">
    <property type="entry name" value="TCRTETB"/>
</dbReference>
<feature type="transmembrane region" description="Helical" evidence="6">
    <location>
        <begin position="327"/>
        <end position="346"/>
    </location>
</feature>
<dbReference type="EMBL" id="AYZF01000002">
    <property type="protein sequence ID" value="KRN07520.1"/>
    <property type="molecule type" value="Genomic_DNA"/>
</dbReference>
<dbReference type="PANTHER" id="PTHR42718">
    <property type="entry name" value="MAJOR FACILITATOR SUPERFAMILY MULTIDRUG TRANSPORTER MFSC"/>
    <property type="match status" value="1"/>
</dbReference>
<evidence type="ECO:0000256" key="5">
    <source>
        <dbReference type="ARBA" id="ARBA00023136"/>
    </source>
</evidence>
<name>A0A0R2DUA0_9LACO</name>
<dbReference type="Proteomes" id="UP000050961">
    <property type="component" value="Unassembled WGS sequence"/>
</dbReference>
<dbReference type="RefSeq" id="WP_056967199.1">
    <property type="nucleotide sequence ID" value="NZ_AYZF01000002.1"/>
</dbReference>
<keyword evidence="9" id="KW-1185">Reference proteome</keyword>
<evidence type="ECO:0000313" key="8">
    <source>
        <dbReference type="EMBL" id="KRN07520.1"/>
    </source>
</evidence>
<dbReference type="PROSITE" id="PS50850">
    <property type="entry name" value="MFS"/>
    <property type="match status" value="1"/>
</dbReference>
<reference evidence="8 9" key="1">
    <citation type="journal article" date="2015" name="Genome Announc.">
        <title>Expanding the biotechnology potential of lactobacilli through comparative genomics of 213 strains and associated genera.</title>
        <authorList>
            <person name="Sun Z."/>
            <person name="Harris H.M."/>
            <person name="McCann A."/>
            <person name="Guo C."/>
            <person name="Argimon S."/>
            <person name="Zhang W."/>
            <person name="Yang X."/>
            <person name="Jeffery I.B."/>
            <person name="Cooney J.C."/>
            <person name="Kagawa T.F."/>
            <person name="Liu W."/>
            <person name="Song Y."/>
            <person name="Salvetti E."/>
            <person name="Wrobel A."/>
            <person name="Rasinkangas P."/>
            <person name="Parkhill J."/>
            <person name="Rea M.C."/>
            <person name="O'Sullivan O."/>
            <person name="Ritari J."/>
            <person name="Douillard F.P."/>
            <person name="Paul Ross R."/>
            <person name="Yang R."/>
            <person name="Briner A.E."/>
            <person name="Felis G.E."/>
            <person name="de Vos W.M."/>
            <person name="Barrangou R."/>
            <person name="Klaenhammer T.R."/>
            <person name="Caufield P.W."/>
            <person name="Cui Y."/>
            <person name="Zhang H."/>
            <person name="O'Toole P.W."/>
        </authorList>
    </citation>
    <scope>NUCLEOTIDE SEQUENCE [LARGE SCALE GENOMIC DNA]</scope>
    <source>
        <strain evidence="8 9">DSM 21376</strain>
    </source>
</reference>
<evidence type="ECO:0000256" key="2">
    <source>
        <dbReference type="ARBA" id="ARBA00022448"/>
    </source>
</evidence>
<evidence type="ECO:0000256" key="3">
    <source>
        <dbReference type="ARBA" id="ARBA00022692"/>
    </source>
</evidence>
<evidence type="ECO:0000256" key="4">
    <source>
        <dbReference type="ARBA" id="ARBA00022989"/>
    </source>
</evidence>
<evidence type="ECO:0000256" key="6">
    <source>
        <dbReference type="SAM" id="Phobius"/>
    </source>
</evidence>
<evidence type="ECO:0000313" key="9">
    <source>
        <dbReference type="Proteomes" id="UP000050961"/>
    </source>
</evidence>
<dbReference type="GO" id="GO:0022857">
    <property type="term" value="F:transmembrane transporter activity"/>
    <property type="evidence" value="ECO:0007669"/>
    <property type="project" value="InterPro"/>
</dbReference>
<dbReference type="Gene3D" id="1.20.1250.20">
    <property type="entry name" value="MFS general substrate transporter like domains"/>
    <property type="match status" value="1"/>
</dbReference>
<feature type="transmembrane region" description="Helical" evidence="6">
    <location>
        <begin position="162"/>
        <end position="186"/>
    </location>
</feature>
<protein>
    <submittedName>
        <fullName evidence="8">Transporter</fullName>
    </submittedName>
</protein>
<feature type="transmembrane region" description="Helical" evidence="6">
    <location>
        <begin position="77"/>
        <end position="97"/>
    </location>
</feature>
<keyword evidence="4 6" id="KW-1133">Transmembrane helix</keyword>